<dbReference type="InterPro" id="IPR000408">
    <property type="entry name" value="Reg_chr_condens"/>
</dbReference>
<dbReference type="InterPro" id="IPR052866">
    <property type="entry name" value="F-box_protein_24"/>
</dbReference>
<reference evidence="5" key="1">
    <citation type="submission" date="2025-08" db="UniProtKB">
        <authorList>
            <consortium name="RefSeq"/>
        </authorList>
    </citation>
    <scope>IDENTIFICATION</scope>
</reference>
<dbReference type="RefSeq" id="XP_030634979.1">
    <property type="nucleotide sequence ID" value="XM_030779119.1"/>
</dbReference>
<evidence type="ECO:0000256" key="1">
    <source>
        <dbReference type="PROSITE-ProRule" id="PRU00235"/>
    </source>
</evidence>
<dbReference type="OrthoDB" id="101791at2759"/>
<gene>
    <name evidence="5" type="primary">LOC115816150</name>
</gene>
<sequence length="544" mass="60647">MALPPELIEEILSWVTACDVISFGATCHAFHELSMSQSVWRKLCHRQAIKAPPPNSPMSDWRRTAILKYSQALYLQTFSRGASRPGVSVRSHHGGRPRYPAIEAVSPPLALGYRRAMPTRDHLLLWDHQGTLFVLHNSIISSVRGWRTTERASIYSVLCHYVKDFAVDPRSDISFRQYVYVLARHNNVMQLPDWLNYSGPASACDCVDVYKQDNSQRVFRMTFHPSLNFTQIRLTGSELNRVLLLLTDSGLVYALSVNESQLMSSPSYTVQLTLRKISTAQPCLPIQQLYSSYSSALYVTVEGAVYIEVHSAGVYRQLFGTQQGFDRNDVHSPLPLSLPYKVVKCSIALGHLCLLDEGGRLFVMGNNRHGQLGTGDKMDRGEPTQVALTLAPVDVFCGLNHTLALLQGESGDREVQGCGCGEGGRLPGCPKGTAVFLKLAVKVPRTARSLCASKDCLYLLCCHDVTEPPVFQAVPLGREEERTERAERERLQNHLSEIRERATAQEQLETLRGAVRSHMTLNASFKDFLNEALIAIQNRCGDTD</sequence>
<dbReference type="PROSITE" id="PS50181">
    <property type="entry name" value="FBOX"/>
    <property type="match status" value="1"/>
</dbReference>
<dbReference type="InParanoid" id="A0A6J2VTE4"/>
<evidence type="ECO:0000259" key="3">
    <source>
        <dbReference type="PROSITE" id="PS50181"/>
    </source>
</evidence>
<feature type="repeat" description="RCC1" evidence="1">
    <location>
        <begin position="359"/>
        <end position="408"/>
    </location>
</feature>
<keyword evidence="4" id="KW-1185">Reference proteome</keyword>
<dbReference type="PROSITE" id="PS50012">
    <property type="entry name" value="RCC1_3"/>
    <property type="match status" value="1"/>
</dbReference>
<dbReference type="InterPro" id="IPR036047">
    <property type="entry name" value="F-box-like_dom_sf"/>
</dbReference>
<dbReference type="SUPFAM" id="SSF50985">
    <property type="entry name" value="RCC1/BLIP-II"/>
    <property type="match status" value="1"/>
</dbReference>
<dbReference type="Proteomes" id="UP000504632">
    <property type="component" value="Chromosome 7"/>
</dbReference>
<dbReference type="Gene3D" id="2.130.10.30">
    <property type="entry name" value="Regulator of chromosome condensation 1/beta-lactamase-inhibitor protein II"/>
    <property type="match status" value="1"/>
</dbReference>
<accession>A0A6J2VTE4</accession>
<evidence type="ECO:0000313" key="4">
    <source>
        <dbReference type="Proteomes" id="UP000504632"/>
    </source>
</evidence>
<keyword evidence="2" id="KW-0175">Coiled coil</keyword>
<feature type="domain" description="F-box" evidence="3">
    <location>
        <begin position="1"/>
        <end position="43"/>
    </location>
</feature>
<name>A0A6J2VTE4_CHACN</name>
<dbReference type="Gene3D" id="1.20.1280.50">
    <property type="match status" value="1"/>
</dbReference>
<dbReference type="PANTHER" id="PTHR47004:SF1">
    <property type="entry name" value="F-BOX ONLY PROTEIN 24"/>
    <property type="match status" value="1"/>
</dbReference>
<feature type="coiled-coil region" evidence="2">
    <location>
        <begin position="481"/>
        <end position="508"/>
    </location>
</feature>
<protein>
    <submittedName>
        <fullName evidence="5">F-box only protein 24-like</fullName>
    </submittedName>
</protein>
<dbReference type="Pfam" id="PF00415">
    <property type="entry name" value="RCC1"/>
    <property type="match status" value="1"/>
</dbReference>
<organism evidence="4 5">
    <name type="scientific">Chanos chanos</name>
    <name type="common">Milkfish</name>
    <name type="synonym">Mugil chanos</name>
    <dbReference type="NCBI Taxonomy" id="29144"/>
    <lineage>
        <taxon>Eukaryota</taxon>
        <taxon>Metazoa</taxon>
        <taxon>Chordata</taxon>
        <taxon>Craniata</taxon>
        <taxon>Vertebrata</taxon>
        <taxon>Euteleostomi</taxon>
        <taxon>Actinopterygii</taxon>
        <taxon>Neopterygii</taxon>
        <taxon>Teleostei</taxon>
        <taxon>Ostariophysi</taxon>
        <taxon>Gonorynchiformes</taxon>
        <taxon>Chanidae</taxon>
        <taxon>Chanos</taxon>
    </lineage>
</organism>
<evidence type="ECO:0000313" key="5">
    <source>
        <dbReference type="RefSeq" id="XP_030634979.1"/>
    </source>
</evidence>
<dbReference type="SMART" id="SM00256">
    <property type="entry name" value="FBOX"/>
    <property type="match status" value="1"/>
</dbReference>
<dbReference type="GeneID" id="115816150"/>
<dbReference type="Pfam" id="PF12937">
    <property type="entry name" value="F-box-like"/>
    <property type="match status" value="1"/>
</dbReference>
<proteinExistence type="predicted"/>
<dbReference type="InterPro" id="IPR009091">
    <property type="entry name" value="RCC1/BLIP-II"/>
</dbReference>
<dbReference type="SUPFAM" id="SSF81383">
    <property type="entry name" value="F-box domain"/>
    <property type="match status" value="1"/>
</dbReference>
<dbReference type="AlphaFoldDB" id="A0A6J2VTE4"/>
<dbReference type="PANTHER" id="PTHR47004">
    <property type="entry name" value="F-BOX ONLY PROTEIN 24"/>
    <property type="match status" value="1"/>
</dbReference>
<dbReference type="InterPro" id="IPR001810">
    <property type="entry name" value="F-box_dom"/>
</dbReference>
<evidence type="ECO:0000256" key="2">
    <source>
        <dbReference type="SAM" id="Coils"/>
    </source>
</evidence>